<reference evidence="1" key="1">
    <citation type="journal article" date="2019" name="Sci. Rep.">
        <title>Draft genome of Tanacetum cinerariifolium, the natural source of mosquito coil.</title>
        <authorList>
            <person name="Yamashiro T."/>
            <person name="Shiraishi A."/>
            <person name="Satake H."/>
            <person name="Nakayama K."/>
        </authorList>
    </citation>
    <scope>NUCLEOTIDE SEQUENCE</scope>
</reference>
<comment type="caution">
    <text evidence="1">The sequence shown here is derived from an EMBL/GenBank/DDBJ whole genome shotgun (WGS) entry which is preliminary data.</text>
</comment>
<dbReference type="EMBL" id="BKCJ011172505">
    <property type="protein sequence ID" value="GFC98503.1"/>
    <property type="molecule type" value="Genomic_DNA"/>
</dbReference>
<organism evidence="1">
    <name type="scientific">Tanacetum cinerariifolium</name>
    <name type="common">Dalmatian daisy</name>
    <name type="synonym">Chrysanthemum cinerariifolium</name>
    <dbReference type="NCBI Taxonomy" id="118510"/>
    <lineage>
        <taxon>Eukaryota</taxon>
        <taxon>Viridiplantae</taxon>
        <taxon>Streptophyta</taxon>
        <taxon>Embryophyta</taxon>
        <taxon>Tracheophyta</taxon>
        <taxon>Spermatophyta</taxon>
        <taxon>Magnoliopsida</taxon>
        <taxon>eudicotyledons</taxon>
        <taxon>Gunneridae</taxon>
        <taxon>Pentapetalae</taxon>
        <taxon>asterids</taxon>
        <taxon>campanulids</taxon>
        <taxon>Asterales</taxon>
        <taxon>Asteraceae</taxon>
        <taxon>Asteroideae</taxon>
        <taxon>Anthemideae</taxon>
        <taxon>Anthemidinae</taxon>
        <taxon>Tanacetum</taxon>
    </lineage>
</organism>
<gene>
    <name evidence="1" type="ORF">Tci_870473</name>
</gene>
<name>A0A699SNY0_TANCI</name>
<dbReference type="AlphaFoldDB" id="A0A699SNY0"/>
<feature type="non-terminal residue" evidence="1">
    <location>
        <position position="1"/>
    </location>
</feature>
<proteinExistence type="predicted"/>
<sequence length="173" mass="17222">GRYLPLALLALGRARHRCAGATGADIAAGTLATRLALCHLGIATVRPAGLRRVELGAIAGRLTTECHLSVGRCGGHLATERALPLADPRSTGPPHALASRAGVEYSGQWVSAGAGAGRGAAHSCLFAALSAADAAAGARSAGNARWFAACFNSRGCPHAARAECAAGVALALP</sequence>
<protein>
    <submittedName>
        <fullName evidence="1">Uncharacterized protein</fullName>
    </submittedName>
</protein>
<accession>A0A699SNY0</accession>
<evidence type="ECO:0000313" key="1">
    <source>
        <dbReference type="EMBL" id="GFC98503.1"/>
    </source>
</evidence>
<feature type="non-terminal residue" evidence="1">
    <location>
        <position position="173"/>
    </location>
</feature>